<dbReference type="AlphaFoldDB" id="D9Q0K8"/>
<dbReference type="RefSeq" id="WP_013266358.1">
    <property type="nucleotide sequence ID" value="NC_014374.1"/>
</dbReference>
<feature type="compositionally biased region" description="Basic and acidic residues" evidence="1">
    <location>
        <begin position="71"/>
        <end position="80"/>
    </location>
</feature>
<dbReference type="KEGG" id="asc:ASAC_0439"/>
<sequence length="92" mass="10553">MRDTLSWEVCDICERRVPTRLCRVDSRVLRVCDECLITLQGLLSCGSVGGATAARKPRELSVNEELLSSLKESHGKEERKYTRRRAYHSRES</sequence>
<dbReference type="STRING" id="666510.ASAC_0439"/>
<proteinExistence type="predicted"/>
<feature type="compositionally biased region" description="Basic residues" evidence="1">
    <location>
        <begin position="81"/>
        <end position="92"/>
    </location>
</feature>
<dbReference type="eggNOG" id="arCOG13714">
    <property type="taxonomic scope" value="Archaea"/>
</dbReference>
<feature type="region of interest" description="Disordered" evidence="1">
    <location>
        <begin position="70"/>
        <end position="92"/>
    </location>
</feature>
<evidence type="ECO:0000313" key="2">
    <source>
        <dbReference type="EMBL" id="ADL18846.1"/>
    </source>
</evidence>
<evidence type="ECO:0000313" key="3">
    <source>
        <dbReference type="Proteomes" id="UP000000346"/>
    </source>
</evidence>
<dbReference type="EMBL" id="CP001742">
    <property type="protein sequence ID" value="ADL18846.1"/>
    <property type="molecule type" value="Genomic_DNA"/>
</dbReference>
<evidence type="ECO:0000256" key="1">
    <source>
        <dbReference type="SAM" id="MobiDB-lite"/>
    </source>
</evidence>
<organism evidence="2 3">
    <name type="scientific">Acidilobus saccharovorans (strain DSM 16705 / JCM 18335 / VKM B-2471 / 345-15)</name>
    <dbReference type="NCBI Taxonomy" id="666510"/>
    <lineage>
        <taxon>Archaea</taxon>
        <taxon>Thermoproteota</taxon>
        <taxon>Thermoprotei</taxon>
        <taxon>Acidilobales</taxon>
        <taxon>Acidilobaceae</taxon>
        <taxon>Acidilobus</taxon>
    </lineage>
</organism>
<reference evidence="2 3" key="1">
    <citation type="journal article" date="2010" name="Appl. Environ. Microbiol.">
        <title>The genome sequence of the crenarchaeon Acidilobus saccharovorans supports a new order, Acidilobales, and suggests an important ecological role in terrestrial acidic hot springs.</title>
        <authorList>
            <person name="Mardanov A.V."/>
            <person name="Svetlitchnyi V.A."/>
            <person name="Beletsky A.V."/>
            <person name="Prokofeva M.I."/>
            <person name="Bonch-Osmolovskaya E.A."/>
            <person name="Ravin N.V."/>
            <person name="Skryabin K.G."/>
        </authorList>
    </citation>
    <scope>NUCLEOTIDE SEQUENCE [LARGE SCALE GENOMIC DNA]</scope>
    <source>
        <strain evidence="3">DSM 16705 / JCM 18335 / VKM B-2471 / 345-15</strain>
    </source>
</reference>
<accession>D9Q0K8</accession>
<protein>
    <submittedName>
        <fullName evidence="2">Uncharacterized protein</fullName>
    </submittedName>
</protein>
<dbReference type="GeneID" id="41345257"/>
<keyword evidence="3" id="KW-1185">Reference proteome</keyword>
<gene>
    <name evidence="2" type="ordered locus">ASAC_0439</name>
</gene>
<dbReference type="OrthoDB" id="384896at2157"/>
<name>D9Q0K8_ACIS3</name>
<dbReference type="InParanoid" id="D9Q0K8"/>
<dbReference type="Proteomes" id="UP000000346">
    <property type="component" value="Chromosome"/>
</dbReference>
<dbReference type="HOGENOM" id="CLU_2406178_0_0_2"/>